<dbReference type="PANTHER" id="PTHR30250:SF11">
    <property type="entry name" value="O-ANTIGEN TRANSPORTER-RELATED"/>
    <property type="match status" value="1"/>
</dbReference>
<comment type="subcellular location">
    <subcellularLocation>
        <location evidence="1">Cell membrane</location>
        <topology evidence="1">Multi-pass membrane protein</topology>
    </subcellularLocation>
</comment>
<feature type="transmembrane region" description="Helical" evidence="6">
    <location>
        <begin position="357"/>
        <end position="374"/>
    </location>
</feature>
<feature type="transmembrane region" description="Helical" evidence="6">
    <location>
        <begin position="380"/>
        <end position="404"/>
    </location>
</feature>
<feature type="transmembrane region" description="Helical" evidence="6">
    <location>
        <begin position="319"/>
        <end position="337"/>
    </location>
</feature>
<dbReference type="EMBL" id="SOPW01000012">
    <property type="protein sequence ID" value="TFB18912.1"/>
    <property type="molecule type" value="Genomic_DNA"/>
</dbReference>
<protein>
    <submittedName>
        <fullName evidence="7">Lipopolysaccharide biosynthesis protein</fullName>
    </submittedName>
</protein>
<reference evidence="7 8" key="1">
    <citation type="submission" date="2019-03" db="EMBL/GenBank/DDBJ databases">
        <authorList>
            <person name="He R.-H."/>
        </authorList>
    </citation>
    <scope>NUCLEOTIDE SEQUENCE [LARGE SCALE GENOMIC DNA]</scope>
    <source>
        <strain evidence="8">SH 714</strain>
    </source>
</reference>
<evidence type="ECO:0000256" key="1">
    <source>
        <dbReference type="ARBA" id="ARBA00004651"/>
    </source>
</evidence>
<dbReference type="AlphaFoldDB" id="A0A4Y8IIF8"/>
<feature type="transmembrane region" description="Helical" evidence="6">
    <location>
        <begin position="12"/>
        <end position="36"/>
    </location>
</feature>
<keyword evidence="2" id="KW-1003">Cell membrane</keyword>
<sequence length="423" mass="46809">MEIKRLTLKKNVTWTLSGSIVYSLAQWLILVVIAKVGTAEMVGQYALGLAISAPIIMFSEMKLRIALVTDAKSSVDFSYYLGTRIVCMLFAIVAIILSIVIFGYSFQTMMIVLLIGIAKVFESLSDIFHGQLQKQERMDLIAISDMLKGIITVLTFASLLILTESLIVAVMGQVLIWALLLILYDCFITRKYVSISPKFHFKTVRGLIQLTLSLGTMALLSSINTNIPNYMVEHFLGKEELGYFAAIAYILYAGNRLVDSIRQPATPRLANLFERKDMKAFRKLLFGLLLVGLFIGIVGALVAYMLGSFLLTVIYTASYADYSGLFLIIMLAGLFSYPTKFLDAALNSTRSFKIQPYLALGWLVVSLSSCLLLIPSFGLYGAAFAVVIGSCAKCISYSIVLFLVMRKARKLHNQILETAAITV</sequence>
<feature type="transmembrane region" description="Helical" evidence="6">
    <location>
        <begin position="167"/>
        <end position="187"/>
    </location>
</feature>
<feature type="transmembrane region" description="Helical" evidence="6">
    <location>
        <begin position="199"/>
        <end position="221"/>
    </location>
</feature>
<keyword evidence="4 6" id="KW-1133">Transmembrane helix</keyword>
<evidence type="ECO:0000313" key="8">
    <source>
        <dbReference type="Proteomes" id="UP000297975"/>
    </source>
</evidence>
<feature type="transmembrane region" description="Helical" evidence="6">
    <location>
        <begin position="140"/>
        <end position="161"/>
    </location>
</feature>
<keyword evidence="5 6" id="KW-0472">Membrane</keyword>
<evidence type="ECO:0000256" key="5">
    <source>
        <dbReference type="ARBA" id="ARBA00023136"/>
    </source>
</evidence>
<evidence type="ECO:0000256" key="6">
    <source>
        <dbReference type="SAM" id="Phobius"/>
    </source>
</evidence>
<feature type="transmembrane region" description="Helical" evidence="6">
    <location>
        <begin position="284"/>
        <end position="307"/>
    </location>
</feature>
<accession>A0A4Y8IIF8</accession>
<feature type="transmembrane region" description="Helical" evidence="6">
    <location>
        <begin position="241"/>
        <end position="258"/>
    </location>
</feature>
<dbReference type="Proteomes" id="UP000297975">
    <property type="component" value="Unassembled WGS sequence"/>
</dbReference>
<evidence type="ECO:0000313" key="7">
    <source>
        <dbReference type="EMBL" id="TFB18912.1"/>
    </source>
</evidence>
<proteinExistence type="predicted"/>
<feature type="transmembrane region" description="Helical" evidence="6">
    <location>
        <begin position="110"/>
        <end position="128"/>
    </location>
</feature>
<dbReference type="RefSeq" id="WP_134340648.1">
    <property type="nucleotide sequence ID" value="NZ_SOPW01000012.1"/>
</dbReference>
<dbReference type="InterPro" id="IPR050833">
    <property type="entry name" value="Poly_Biosynth_Transport"/>
</dbReference>
<comment type="caution">
    <text evidence="7">The sequence shown here is derived from an EMBL/GenBank/DDBJ whole genome shotgun (WGS) entry which is preliminary data.</text>
</comment>
<dbReference type="InterPro" id="IPR002797">
    <property type="entry name" value="Polysacc_synth"/>
</dbReference>
<organism evidence="7 8">
    <name type="scientific">Filobacillus milosensis</name>
    <dbReference type="NCBI Taxonomy" id="94137"/>
    <lineage>
        <taxon>Bacteria</taxon>
        <taxon>Bacillati</taxon>
        <taxon>Bacillota</taxon>
        <taxon>Bacilli</taxon>
        <taxon>Bacillales</taxon>
        <taxon>Bacillaceae</taxon>
        <taxon>Filobacillus</taxon>
    </lineage>
</organism>
<evidence type="ECO:0000256" key="4">
    <source>
        <dbReference type="ARBA" id="ARBA00022989"/>
    </source>
</evidence>
<keyword evidence="8" id="KW-1185">Reference proteome</keyword>
<evidence type="ECO:0000256" key="2">
    <source>
        <dbReference type="ARBA" id="ARBA00022475"/>
    </source>
</evidence>
<name>A0A4Y8IIF8_9BACI</name>
<dbReference type="Pfam" id="PF01943">
    <property type="entry name" value="Polysacc_synt"/>
    <property type="match status" value="1"/>
</dbReference>
<evidence type="ECO:0000256" key="3">
    <source>
        <dbReference type="ARBA" id="ARBA00022692"/>
    </source>
</evidence>
<feature type="transmembrane region" description="Helical" evidence="6">
    <location>
        <begin position="79"/>
        <end position="104"/>
    </location>
</feature>
<dbReference type="GO" id="GO:0005886">
    <property type="term" value="C:plasma membrane"/>
    <property type="evidence" value="ECO:0007669"/>
    <property type="project" value="UniProtKB-SubCell"/>
</dbReference>
<keyword evidence="3 6" id="KW-0812">Transmembrane</keyword>
<gene>
    <name evidence="7" type="ORF">E3U55_11615</name>
</gene>
<dbReference type="OrthoDB" id="3246647at2"/>
<dbReference type="PANTHER" id="PTHR30250">
    <property type="entry name" value="PST FAMILY PREDICTED COLANIC ACID TRANSPORTER"/>
    <property type="match status" value="1"/>
</dbReference>